<dbReference type="EMBL" id="KZ667193">
    <property type="protein sequence ID" value="PPR91882.1"/>
    <property type="molecule type" value="Genomic_DNA"/>
</dbReference>
<evidence type="ECO:0000259" key="2">
    <source>
        <dbReference type="SMART" id="SM00101"/>
    </source>
</evidence>
<evidence type="ECO:0000256" key="1">
    <source>
        <dbReference type="ARBA" id="ARBA00006141"/>
    </source>
</evidence>
<dbReference type="AlphaFoldDB" id="A0A2P5WLB2"/>
<name>A0A2P5WLB2_GOSBA</name>
<dbReference type="Gene3D" id="1.20.190.20">
    <property type="entry name" value="14-3-3 domain"/>
    <property type="match status" value="1"/>
</dbReference>
<evidence type="ECO:0000313" key="4">
    <source>
        <dbReference type="Proteomes" id="UP000239757"/>
    </source>
</evidence>
<dbReference type="InterPro" id="IPR000308">
    <property type="entry name" value="14-3-3"/>
</dbReference>
<dbReference type="PANTHER" id="PTHR18860">
    <property type="entry name" value="14-3-3 PROTEIN"/>
    <property type="match status" value="1"/>
</dbReference>
<evidence type="ECO:0000313" key="3">
    <source>
        <dbReference type="EMBL" id="PPR91882.1"/>
    </source>
</evidence>
<dbReference type="PRINTS" id="PR00305">
    <property type="entry name" value="1433ZETA"/>
</dbReference>
<dbReference type="Proteomes" id="UP000239757">
    <property type="component" value="Unassembled WGS sequence"/>
</dbReference>
<dbReference type="InterPro" id="IPR036815">
    <property type="entry name" value="14-3-3_dom_sf"/>
</dbReference>
<dbReference type="SMART" id="SM00101">
    <property type="entry name" value="14_3_3"/>
    <property type="match status" value="1"/>
</dbReference>
<reference evidence="3 4" key="1">
    <citation type="submission" date="2015-01" db="EMBL/GenBank/DDBJ databases">
        <title>Genome of allotetraploid Gossypium barbadense reveals genomic plasticity and fiber elongation in cotton evolution.</title>
        <authorList>
            <person name="Chen X."/>
            <person name="Liu X."/>
            <person name="Zhao B."/>
            <person name="Zheng H."/>
            <person name="Hu Y."/>
            <person name="Lu G."/>
            <person name="Yang C."/>
            <person name="Chen J."/>
            <person name="Shan C."/>
            <person name="Zhang L."/>
            <person name="Zhou Y."/>
            <person name="Wang L."/>
            <person name="Guo W."/>
            <person name="Bai Y."/>
            <person name="Ruan J."/>
            <person name="Shangguan X."/>
            <person name="Mao Y."/>
            <person name="Jiang J."/>
            <person name="Zhu Y."/>
            <person name="Lei J."/>
            <person name="Kang H."/>
            <person name="Chen S."/>
            <person name="He X."/>
            <person name="Wang R."/>
            <person name="Wang Y."/>
            <person name="Chen J."/>
            <person name="Wang L."/>
            <person name="Yu S."/>
            <person name="Wang B."/>
            <person name="Wei J."/>
            <person name="Song S."/>
            <person name="Lu X."/>
            <person name="Gao Z."/>
            <person name="Gu W."/>
            <person name="Deng X."/>
            <person name="Ma D."/>
            <person name="Wang S."/>
            <person name="Liang W."/>
            <person name="Fang L."/>
            <person name="Cai C."/>
            <person name="Zhu X."/>
            <person name="Zhou B."/>
            <person name="Zhang Y."/>
            <person name="Chen Z."/>
            <person name="Xu S."/>
            <person name="Zhu R."/>
            <person name="Wang S."/>
            <person name="Zhang T."/>
            <person name="Zhao G."/>
        </authorList>
    </citation>
    <scope>NUCLEOTIDE SEQUENCE [LARGE SCALE GENOMIC DNA]</scope>
    <source>
        <strain evidence="4">cv. Xinhai21</strain>
        <tissue evidence="3">Leaf</tissue>
    </source>
</reference>
<protein>
    <recommendedName>
        <fullName evidence="2">14-3-3 domain-containing protein</fullName>
    </recommendedName>
</protein>
<proteinExistence type="inferred from homology"/>
<sequence length="203" mass="23522">MVKFMGNVVSVIRTLEKNLRRGAQPFPFHLQECHWRPSCLLDDHFLHQVERGRPWQRRLRHSHPQVHGQYQGKVVKICVEILKLFKEKLVLVAGHGDSKVFYWKMKGDYHKYLAKFKTGHDRKGIAENSLTAFGELQFTKRLNKLVYTTRFGEMVYANRSDETVYSNSEFGEGGISRGFGKLGFATGPGEMLSLIWAKSQKYE</sequence>
<feature type="domain" description="14-3-3" evidence="2">
    <location>
        <begin position="1"/>
        <end position="172"/>
    </location>
</feature>
<accession>A0A2P5WLB2</accession>
<dbReference type="OrthoDB" id="1739672at2759"/>
<dbReference type="Pfam" id="PF00244">
    <property type="entry name" value="14-3-3"/>
    <property type="match status" value="1"/>
</dbReference>
<comment type="similarity">
    <text evidence="1">Belongs to the 14-3-3 family.</text>
</comment>
<dbReference type="SUPFAM" id="SSF48445">
    <property type="entry name" value="14-3-3 protein"/>
    <property type="match status" value="1"/>
</dbReference>
<dbReference type="InterPro" id="IPR023410">
    <property type="entry name" value="14-3-3_domain"/>
</dbReference>
<gene>
    <name evidence="3" type="ORF">GOBAR_AA28803</name>
</gene>
<organism evidence="3 4">
    <name type="scientific">Gossypium barbadense</name>
    <name type="common">Sea Island cotton</name>
    <name type="synonym">Hibiscus barbadensis</name>
    <dbReference type="NCBI Taxonomy" id="3634"/>
    <lineage>
        <taxon>Eukaryota</taxon>
        <taxon>Viridiplantae</taxon>
        <taxon>Streptophyta</taxon>
        <taxon>Embryophyta</taxon>
        <taxon>Tracheophyta</taxon>
        <taxon>Spermatophyta</taxon>
        <taxon>Magnoliopsida</taxon>
        <taxon>eudicotyledons</taxon>
        <taxon>Gunneridae</taxon>
        <taxon>Pentapetalae</taxon>
        <taxon>rosids</taxon>
        <taxon>malvids</taxon>
        <taxon>Malvales</taxon>
        <taxon>Malvaceae</taxon>
        <taxon>Malvoideae</taxon>
        <taxon>Gossypium</taxon>
    </lineage>
</organism>